<feature type="domain" description="Putative glycogen debranching enzyme N-terminal" evidence="2">
    <location>
        <begin position="9"/>
        <end position="189"/>
    </location>
</feature>
<organism evidence="4 5">
    <name type="scientific">Micromonospora pisi</name>
    <dbReference type="NCBI Taxonomy" id="589240"/>
    <lineage>
        <taxon>Bacteria</taxon>
        <taxon>Bacillati</taxon>
        <taxon>Actinomycetota</taxon>
        <taxon>Actinomycetes</taxon>
        <taxon>Micromonosporales</taxon>
        <taxon>Micromonosporaceae</taxon>
        <taxon>Micromonospora</taxon>
    </lineage>
</organism>
<dbReference type="InterPro" id="IPR054491">
    <property type="entry name" value="MGH1-like_GH"/>
</dbReference>
<dbReference type="Proteomes" id="UP000277671">
    <property type="component" value="Unassembled WGS sequence"/>
</dbReference>
<name>A0A495JLN6_9ACTN</name>
<dbReference type="InterPro" id="IPR032856">
    <property type="entry name" value="GDE_N_bis"/>
</dbReference>
<evidence type="ECO:0000313" key="5">
    <source>
        <dbReference type="Proteomes" id="UP000277671"/>
    </source>
</evidence>
<feature type="domain" description="Mannosylglycerate hydrolase MGH1-like glycoside hydrolase" evidence="3">
    <location>
        <begin position="286"/>
        <end position="587"/>
    </location>
</feature>
<gene>
    <name evidence="4" type="ORF">BDK92_3819</name>
</gene>
<dbReference type="InterPro" id="IPR012341">
    <property type="entry name" value="6hp_glycosidase-like_sf"/>
</dbReference>
<keyword evidence="5" id="KW-1185">Reference proteome</keyword>
<feature type="region of interest" description="Disordered" evidence="1">
    <location>
        <begin position="676"/>
        <end position="695"/>
    </location>
</feature>
<reference evidence="4 5" key="1">
    <citation type="submission" date="2018-10" db="EMBL/GenBank/DDBJ databases">
        <title>Sequencing the genomes of 1000 actinobacteria strains.</title>
        <authorList>
            <person name="Klenk H.-P."/>
        </authorList>
    </citation>
    <scope>NUCLEOTIDE SEQUENCE [LARGE SCALE GENOMIC DNA]</scope>
    <source>
        <strain evidence="4 5">DSM 45175</strain>
    </source>
</reference>
<dbReference type="InterPro" id="IPR008928">
    <property type="entry name" value="6-hairpin_glycosidase_sf"/>
</dbReference>
<evidence type="ECO:0000259" key="3">
    <source>
        <dbReference type="Pfam" id="PF22422"/>
    </source>
</evidence>
<dbReference type="Pfam" id="PF22422">
    <property type="entry name" value="MGH1-like_GH"/>
    <property type="match status" value="1"/>
</dbReference>
<feature type="compositionally biased region" description="Gly residues" evidence="1">
    <location>
        <begin position="684"/>
        <end position="695"/>
    </location>
</feature>
<evidence type="ECO:0000313" key="4">
    <source>
        <dbReference type="EMBL" id="RKR89468.1"/>
    </source>
</evidence>
<dbReference type="EMBL" id="RBKT01000001">
    <property type="protein sequence ID" value="RKR89468.1"/>
    <property type="molecule type" value="Genomic_DNA"/>
</dbReference>
<dbReference type="RefSeq" id="WP_121157903.1">
    <property type="nucleotide sequence ID" value="NZ_RBKT01000001.1"/>
</dbReference>
<evidence type="ECO:0000256" key="1">
    <source>
        <dbReference type="SAM" id="MobiDB-lite"/>
    </source>
</evidence>
<dbReference type="OrthoDB" id="9759959at2"/>
<accession>A0A495JLN6</accession>
<protein>
    <submittedName>
        <fullName evidence="4">Glycogen debranching enzyme</fullName>
    </submittedName>
</protein>
<evidence type="ECO:0000259" key="2">
    <source>
        <dbReference type="Pfam" id="PF14742"/>
    </source>
</evidence>
<dbReference type="SUPFAM" id="SSF48208">
    <property type="entry name" value="Six-hairpin glycosidases"/>
    <property type="match status" value="1"/>
</dbReference>
<dbReference type="Gene3D" id="1.50.10.10">
    <property type="match status" value="1"/>
</dbReference>
<dbReference type="GO" id="GO:0005975">
    <property type="term" value="P:carbohydrate metabolic process"/>
    <property type="evidence" value="ECO:0007669"/>
    <property type="project" value="InterPro"/>
</dbReference>
<proteinExistence type="predicted"/>
<comment type="caution">
    <text evidence="4">The sequence shown here is derived from an EMBL/GenBank/DDBJ whole genome shotgun (WGS) entry which is preliminary data.</text>
</comment>
<dbReference type="Pfam" id="PF14742">
    <property type="entry name" value="GDE_N_bis"/>
    <property type="match status" value="1"/>
</dbReference>
<dbReference type="AlphaFoldDB" id="A0A495JLN6"/>
<sequence length="695" mass="78062">MKEFVTILAGNTFVVSDGRGDIEPSPVVPTGLFSFDLRYLSEWRLTVNGERLHALSVDDLQYYETRFFLVPGEPTHYVDAKVSVIRHRKIGGGLEEELTVLNHRGEAAEIVVRLDMAADFVDVFELKQVAVTQRATTVAVEEGYLRLRYTRDDYVREVVVSSSAPADIDVGGMTFRIRVEPHGQWTTLLRASVHLRSKQGEDLRALLHTHRIDANRETQRELEDWLAAAPQLGCDNATLATAYRRGLIDLAALQFGALATGANLIAAGTPWFMTFYGRDSMLTCLQAMAFAPELAVGTLNTFAATQASVFDDFREKEPGKILHEFRYGESAAFEEQPHSPYFGAADTTPLFVILLDEYERWTGNVELVRRLEHEARAALRWIDTYGDLLGNGYVWYERRNLSSGLENQCWKDSPDSISYRDGRLPSFPRAICEIQGYAYDAKMRGARLARRIWHDPIYADRLEAEAADLKARFNRDFWVEDGEYYALALDADGGQVDALSSNMGHLLWSGIVDPSRAARVAEHLLGPRLFSGWGVRTLAEGEERYNPTGYHTGAIWPFDNSFIALGLRRYGFDGEAGRIAEAIIEASKYFDGRLPQLFAGYDRGLTKYPVQYPTTWTPHAWSAATPMMLIRVLLGLEPHDDHLVVNPSLPEGMGRIELLDVPGRWGRLDAFGRDRVESQRRRSGQGGRRGGVVSP</sequence>